<dbReference type="PANTHER" id="PTHR43617">
    <property type="entry name" value="L-AMINO ACID N-ACETYLTRANSFERASE"/>
    <property type="match status" value="1"/>
</dbReference>
<organism evidence="3 4">
    <name type="scientific">Cyclotella cryptica</name>
    <dbReference type="NCBI Taxonomy" id="29204"/>
    <lineage>
        <taxon>Eukaryota</taxon>
        <taxon>Sar</taxon>
        <taxon>Stramenopiles</taxon>
        <taxon>Ochrophyta</taxon>
        <taxon>Bacillariophyta</taxon>
        <taxon>Coscinodiscophyceae</taxon>
        <taxon>Thalassiosirophycidae</taxon>
        <taxon>Stephanodiscales</taxon>
        <taxon>Stephanodiscaceae</taxon>
        <taxon>Cyclotella</taxon>
    </lineage>
</organism>
<dbReference type="InterPro" id="IPR016181">
    <property type="entry name" value="Acyl_CoA_acyltransferase"/>
</dbReference>
<feature type="domain" description="N-acetyltransferase" evidence="2">
    <location>
        <begin position="185"/>
        <end position="264"/>
    </location>
</feature>
<keyword evidence="4" id="KW-1185">Reference proteome</keyword>
<evidence type="ECO:0000256" key="1">
    <source>
        <dbReference type="SAM" id="SignalP"/>
    </source>
</evidence>
<dbReference type="InterPro" id="IPR050276">
    <property type="entry name" value="MshD_Acetyltransferase"/>
</dbReference>
<evidence type="ECO:0000259" key="2">
    <source>
        <dbReference type="PROSITE" id="PS51186"/>
    </source>
</evidence>
<dbReference type="PROSITE" id="PS51186">
    <property type="entry name" value="GNAT"/>
    <property type="match status" value="1"/>
</dbReference>
<dbReference type="AlphaFoldDB" id="A0ABD3NRI1"/>
<evidence type="ECO:0000313" key="4">
    <source>
        <dbReference type="Proteomes" id="UP001516023"/>
    </source>
</evidence>
<protein>
    <recommendedName>
        <fullName evidence="2">N-acetyltransferase domain-containing protein</fullName>
    </recommendedName>
</protein>
<evidence type="ECO:0000313" key="3">
    <source>
        <dbReference type="EMBL" id="KAL3777757.1"/>
    </source>
</evidence>
<gene>
    <name evidence="3" type="ORF">HJC23_002018</name>
</gene>
<dbReference type="Proteomes" id="UP001516023">
    <property type="component" value="Unassembled WGS sequence"/>
</dbReference>
<dbReference type="InterPro" id="IPR000182">
    <property type="entry name" value="GNAT_dom"/>
</dbReference>
<accession>A0ABD3NRI1</accession>
<dbReference type="EMBL" id="JABMIG020000444">
    <property type="protein sequence ID" value="KAL3777757.1"/>
    <property type="molecule type" value="Genomic_DNA"/>
</dbReference>
<feature type="chain" id="PRO_5044786002" description="N-acetyltransferase domain-containing protein" evidence="1">
    <location>
        <begin position="31"/>
        <end position="284"/>
    </location>
</feature>
<proteinExistence type="predicted"/>
<reference evidence="3 4" key="1">
    <citation type="journal article" date="2020" name="G3 (Bethesda)">
        <title>Improved Reference Genome for Cyclotella cryptica CCMP332, a Model for Cell Wall Morphogenesis, Salinity Adaptation, and Lipid Production in Diatoms (Bacillariophyta).</title>
        <authorList>
            <person name="Roberts W.R."/>
            <person name="Downey K.M."/>
            <person name="Ruck E.C."/>
            <person name="Traller J.C."/>
            <person name="Alverson A.J."/>
        </authorList>
    </citation>
    <scope>NUCLEOTIDE SEQUENCE [LARGE SCALE GENOMIC DNA]</scope>
    <source>
        <strain evidence="3 4">CCMP332</strain>
    </source>
</reference>
<dbReference type="CDD" id="cd04301">
    <property type="entry name" value="NAT_SF"/>
    <property type="match status" value="1"/>
</dbReference>
<dbReference type="Gene3D" id="3.40.630.30">
    <property type="match status" value="1"/>
</dbReference>
<sequence length="284" mass="32278">MNRGQQLRFLPLLHYTLLVLLSSSTTIVSSLHTPPSEIIIAAPSSISDYRRLASLIVSTFDDSAPESSERDPSIFNYKWDALKWNLYEKSLTEEFTYRQYASTARRMRGKKYCLLVAKEEGLDSGQPLSGGDCNVVGMVEMGLSICPSYSVIDVFDSQEDEHKDESLLHTSDGRCNRVCIPQPTIGVLCIKSTHQNRGIGRKLIQKCEKVARELWEEPQIFVDVEPDNVDALAFFEKCGYHYCMDRGGTAQILRNTTVFRRRMEEVKPHWLLRKKLGGSDLEEC</sequence>
<feature type="signal peptide" evidence="1">
    <location>
        <begin position="1"/>
        <end position="30"/>
    </location>
</feature>
<comment type="caution">
    <text evidence="3">The sequence shown here is derived from an EMBL/GenBank/DDBJ whole genome shotgun (WGS) entry which is preliminary data.</text>
</comment>
<name>A0ABD3NRI1_9STRA</name>
<dbReference type="SUPFAM" id="SSF55729">
    <property type="entry name" value="Acyl-CoA N-acyltransferases (Nat)"/>
    <property type="match status" value="1"/>
</dbReference>
<keyword evidence="1" id="KW-0732">Signal</keyword>
<dbReference type="Pfam" id="PF00583">
    <property type="entry name" value="Acetyltransf_1"/>
    <property type="match status" value="1"/>
</dbReference>